<evidence type="ECO:0008006" key="2">
    <source>
        <dbReference type="Google" id="ProtNLM"/>
    </source>
</evidence>
<evidence type="ECO:0000313" key="1">
    <source>
        <dbReference type="EMBL" id="ETV78990.1"/>
    </source>
</evidence>
<dbReference type="AlphaFoldDB" id="W4GH17"/>
<reference evidence="1" key="1">
    <citation type="submission" date="2013-12" db="EMBL/GenBank/DDBJ databases">
        <title>The Genome Sequence of Aphanomyces astaci APO3.</title>
        <authorList>
            <consortium name="The Broad Institute Genomics Platform"/>
            <person name="Russ C."/>
            <person name="Tyler B."/>
            <person name="van West P."/>
            <person name="Dieguez-Uribeondo J."/>
            <person name="Young S.K."/>
            <person name="Zeng Q."/>
            <person name="Gargeya S."/>
            <person name="Fitzgerald M."/>
            <person name="Abouelleil A."/>
            <person name="Alvarado L."/>
            <person name="Chapman S.B."/>
            <person name="Gainer-Dewar J."/>
            <person name="Goldberg J."/>
            <person name="Griggs A."/>
            <person name="Gujja S."/>
            <person name="Hansen M."/>
            <person name="Howarth C."/>
            <person name="Imamovic A."/>
            <person name="Ireland A."/>
            <person name="Larimer J."/>
            <person name="McCowan C."/>
            <person name="Murphy C."/>
            <person name="Pearson M."/>
            <person name="Poon T.W."/>
            <person name="Priest M."/>
            <person name="Roberts A."/>
            <person name="Saif S."/>
            <person name="Shea T."/>
            <person name="Sykes S."/>
            <person name="Wortman J."/>
            <person name="Nusbaum C."/>
            <person name="Birren B."/>
        </authorList>
    </citation>
    <scope>NUCLEOTIDE SEQUENCE [LARGE SCALE GENOMIC DNA]</scope>
    <source>
        <strain evidence="1">APO3</strain>
    </source>
</reference>
<gene>
    <name evidence="1" type="ORF">H257_07778</name>
</gene>
<dbReference type="PANTHER" id="PTHR40866:SF1">
    <property type="entry name" value="BED-TYPE DOMAIN-CONTAINING PROTEIN"/>
    <property type="match status" value="1"/>
</dbReference>
<dbReference type="EMBL" id="KI913129">
    <property type="protein sequence ID" value="ETV78990.1"/>
    <property type="molecule type" value="Genomic_DNA"/>
</dbReference>
<dbReference type="OrthoDB" id="48877at2759"/>
<dbReference type="SUPFAM" id="SSF53098">
    <property type="entry name" value="Ribonuclease H-like"/>
    <property type="match status" value="1"/>
</dbReference>
<name>W4GH17_APHAT</name>
<dbReference type="PANTHER" id="PTHR40866">
    <property type="entry name" value="BED-TYPE DOMAIN-CONTAINING PROTEIN"/>
    <property type="match status" value="1"/>
</dbReference>
<accession>W4GH17</accession>
<dbReference type="InterPro" id="IPR012337">
    <property type="entry name" value="RNaseH-like_sf"/>
</dbReference>
<dbReference type="GeneID" id="20809774"/>
<proteinExistence type="predicted"/>
<protein>
    <recommendedName>
        <fullName evidence="2">HAT C-terminal dimerisation domain-containing protein</fullName>
    </recommendedName>
</protein>
<organism evidence="1">
    <name type="scientific">Aphanomyces astaci</name>
    <name type="common">Crayfish plague agent</name>
    <dbReference type="NCBI Taxonomy" id="112090"/>
    <lineage>
        <taxon>Eukaryota</taxon>
        <taxon>Sar</taxon>
        <taxon>Stramenopiles</taxon>
        <taxon>Oomycota</taxon>
        <taxon>Saprolegniomycetes</taxon>
        <taxon>Saprolegniales</taxon>
        <taxon>Verrucalvaceae</taxon>
        <taxon>Aphanomyces</taxon>
    </lineage>
</organism>
<dbReference type="VEuPathDB" id="FungiDB:H257_07778"/>
<dbReference type="RefSeq" id="XP_009831709.1">
    <property type="nucleotide sequence ID" value="XM_009833407.1"/>
</dbReference>
<sequence>MASKRHSRHATLGGQGRRELLPFKDDLLAYMRAKRDSEEHLRVFHLMRWVNTNHKEWLVQYLASKKNEAVAYQSFRSRTGRVLPATTTELQPRAHFSQHLQEIRRCTPRAVETRVAANLDNTPFAVVFDGWTENSHHFVGLFATVPTAMSYDKMLLSFEPLLDETSMTAEKHKTFTLQQYMLDHTKVESGLVALIGDNCATNVALARLIFRPLVGCSSHRLNLGVEKYLKNELNKVQAIMVKLRNVKASGQLRLTTMLRPVLRNETRWTGASTMLNRFVKFMSLKAIDHTDTMYAALMPTHLELLRIDSAVAELKLFMSMTKKLQTRNITMINVRYLFDAAILRHPFLDNFVGPTCKNVSSPMFESTIVKIQGSCENQLTPEERNQVLRLVKREDHAFAVDGHTRQREDDFASETLKRQCVESKSSSSYVCTSFIVPTSNDVERLFSLCKRLYSPHRRALSPITLEILVYLRTNRHLWDQALVASVVHGNEDENDKDIDEDDEDIGSDFE</sequence>